<reference evidence="5 6" key="1">
    <citation type="journal article" date="2019" name="Int. J. Syst. Evol. Microbiol.">
        <title>The Global Catalogue of Microorganisms (GCM) 10K type strain sequencing project: providing services to taxonomists for standard genome sequencing and annotation.</title>
        <authorList>
            <consortium name="The Broad Institute Genomics Platform"/>
            <consortium name="The Broad Institute Genome Sequencing Center for Infectious Disease"/>
            <person name="Wu L."/>
            <person name="Ma J."/>
        </authorList>
    </citation>
    <scope>NUCLEOTIDE SEQUENCE [LARGE SCALE GENOMIC DNA]</scope>
    <source>
        <strain evidence="5 6">JCM 15421</strain>
    </source>
</reference>
<dbReference type="InterPro" id="IPR051407">
    <property type="entry name" value="Bact_OM_lipoprot/Surf_antigen"/>
</dbReference>
<protein>
    <submittedName>
        <fullName evidence="5">Glycine zipper 2TM domain-containing protein</fullName>
    </submittedName>
</protein>
<dbReference type="InterPro" id="IPR008816">
    <property type="entry name" value="Gly_zipper_2TM_dom"/>
</dbReference>
<feature type="chain" id="PRO_5045390151" evidence="3">
    <location>
        <begin position="20"/>
        <end position="159"/>
    </location>
</feature>
<organism evidence="5 6">
    <name type="scientific">Dokdonella soli</name>
    <dbReference type="NCBI Taxonomy" id="529810"/>
    <lineage>
        <taxon>Bacteria</taxon>
        <taxon>Pseudomonadati</taxon>
        <taxon>Pseudomonadota</taxon>
        <taxon>Gammaproteobacteria</taxon>
        <taxon>Lysobacterales</taxon>
        <taxon>Rhodanobacteraceae</taxon>
        <taxon>Dokdonella</taxon>
    </lineage>
</organism>
<dbReference type="RefSeq" id="WP_343786203.1">
    <property type="nucleotide sequence ID" value="NZ_BAAAEU010000001.1"/>
</dbReference>
<dbReference type="PANTHER" id="PTHR35603:SF2">
    <property type="entry name" value="OUTER MEMBRANE LIPOPROTEIN"/>
    <property type="match status" value="1"/>
</dbReference>
<comment type="subcellular location">
    <subcellularLocation>
        <location evidence="1">Membrane</location>
    </subcellularLocation>
</comment>
<dbReference type="Pfam" id="PF05433">
    <property type="entry name" value="Rick_17kDa_Anti"/>
    <property type="match status" value="1"/>
</dbReference>
<evidence type="ECO:0000313" key="6">
    <source>
        <dbReference type="Proteomes" id="UP001501523"/>
    </source>
</evidence>
<keyword evidence="6" id="KW-1185">Reference proteome</keyword>
<feature type="signal peptide" evidence="3">
    <location>
        <begin position="1"/>
        <end position="19"/>
    </location>
</feature>
<comment type="caution">
    <text evidence="5">The sequence shown here is derived from an EMBL/GenBank/DDBJ whole genome shotgun (WGS) entry which is preliminary data.</text>
</comment>
<evidence type="ECO:0000256" key="3">
    <source>
        <dbReference type="SAM" id="SignalP"/>
    </source>
</evidence>
<sequence length="159" mass="17305">MRNHFVSMVLAGIAVVTMAGCVATPPRARYSYDDSYYQRRAEYDCSRCGVIRDVSQVYVRENSTGGGGAVLGAIIGGVLGNTLGHGRGRTATTVAGAVAGGFAGNAIERNSNDRGDRPAWQFNVRLDNGQWATVTQWDNDDLRPGDRVMIRDNHLMRLR</sequence>
<accession>A0ABN1IBS3</accession>
<evidence type="ECO:0000259" key="4">
    <source>
        <dbReference type="Pfam" id="PF05433"/>
    </source>
</evidence>
<evidence type="ECO:0000256" key="1">
    <source>
        <dbReference type="ARBA" id="ARBA00004370"/>
    </source>
</evidence>
<dbReference type="EMBL" id="BAAAEU010000001">
    <property type="protein sequence ID" value="GAA0704789.1"/>
    <property type="molecule type" value="Genomic_DNA"/>
</dbReference>
<proteinExistence type="predicted"/>
<dbReference type="PANTHER" id="PTHR35603">
    <property type="match status" value="1"/>
</dbReference>
<name>A0ABN1IBS3_9GAMM</name>
<dbReference type="PROSITE" id="PS51257">
    <property type="entry name" value="PROKAR_LIPOPROTEIN"/>
    <property type="match status" value="1"/>
</dbReference>
<gene>
    <name evidence="5" type="ORF">GCM10009105_01840</name>
</gene>
<dbReference type="Proteomes" id="UP001501523">
    <property type="component" value="Unassembled WGS sequence"/>
</dbReference>
<keyword evidence="3" id="KW-0732">Signal</keyword>
<feature type="domain" description="Glycine zipper 2TM" evidence="4">
    <location>
        <begin position="67"/>
        <end position="108"/>
    </location>
</feature>
<keyword evidence="2" id="KW-0472">Membrane</keyword>
<evidence type="ECO:0000256" key="2">
    <source>
        <dbReference type="ARBA" id="ARBA00023136"/>
    </source>
</evidence>
<evidence type="ECO:0000313" key="5">
    <source>
        <dbReference type="EMBL" id="GAA0704789.1"/>
    </source>
</evidence>